<name>A0A1U8PY47_GOSHI</name>
<evidence type="ECO:0000313" key="3">
    <source>
        <dbReference type="RefSeq" id="XP_016755283.1"/>
    </source>
</evidence>
<dbReference type="Proteomes" id="UP000818029">
    <property type="component" value="Chromosome A06"/>
</dbReference>
<dbReference type="PaxDb" id="3635-A0A1U8PY47"/>
<feature type="domain" description="Integrase catalytic" evidence="1">
    <location>
        <begin position="1"/>
        <end position="94"/>
    </location>
</feature>
<dbReference type="AlphaFoldDB" id="A0A1U8PY47"/>
<dbReference type="STRING" id="3635.A0A1U8PY47"/>
<dbReference type="InterPro" id="IPR012337">
    <property type="entry name" value="RNaseH-like_sf"/>
</dbReference>
<evidence type="ECO:0000313" key="2">
    <source>
        <dbReference type="Proteomes" id="UP000818029"/>
    </source>
</evidence>
<dbReference type="InterPro" id="IPR001584">
    <property type="entry name" value="Integrase_cat-core"/>
</dbReference>
<accession>A0A1U8PY47</accession>
<keyword evidence="2" id="KW-1185">Reference proteome</keyword>
<sequence length="238" mass="27912">MPTYSDRDTHFCNKVMEALLLKYGVYHRIAIAYHPQTNGLVEISNREIKSILEKTVRPNQKDWSLRLNDALWAYRTAYKSPIGMTPYQLVFGKACHLPVELQHKAYWTIRQCNMELEPAGKARKLDIQELEEIRNDAYENARIYKDKTKLFHDKKIAQKHFSVGQKVLLYNSVLKLFPGKLRSRWQGPFILTQVFTHGAVEIESEETEKQFVVNGQRLKTFYENFQAHTVEKIQLEPP</sequence>
<gene>
    <name evidence="3" type="primary">LOC107963228</name>
</gene>
<evidence type="ECO:0000259" key="1">
    <source>
        <dbReference type="PROSITE" id="PS50994"/>
    </source>
</evidence>
<dbReference type="GO" id="GO:0003676">
    <property type="term" value="F:nucleic acid binding"/>
    <property type="evidence" value="ECO:0007669"/>
    <property type="project" value="InterPro"/>
</dbReference>
<reference evidence="2" key="1">
    <citation type="journal article" date="2020" name="Nat. Genet.">
        <title>Genomic diversifications of five Gossypium allopolyploid species and their impact on cotton improvement.</title>
        <authorList>
            <person name="Chen Z.J."/>
            <person name="Sreedasyam A."/>
            <person name="Ando A."/>
            <person name="Song Q."/>
            <person name="De Santiago L.M."/>
            <person name="Hulse-Kemp A.M."/>
            <person name="Ding M."/>
            <person name="Ye W."/>
            <person name="Kirkbride R.C."/>
            <person name="Jenkins J."/>
            <person name="Plott C."/>
            <person name="Lovell J."/>
            <person name="Lin Y.M."/>
            <person name="Vaughn R."/>
            <person name="Liu B."/>
            <person name="Simpson S."/>
            <person name="Scheffler B.E."/>
            <person name="Wen L."/>
            <person name="Saski C.A."/>
            <person name="Grover C.E."/>
            <person name="Hu G."/>
            <person name="Conover J.L."/>
            <person name="Carlson J.W."/>
            <person name="Shu S."/>
            <person name="Boston L.B."/>
            <person name="Williams M."/>
            <person name="Peterson D.G."/>
            <person name="McGee K."/>
            <person name="Jones D.C."/>
            <person name="Wendel J.F."/>
            <person name="Stelly D.M."/>
            <person name="Grimwood J."/>
            <person name="Schmutz J."/>
        </authorList>
    </citation>
    <scope>NUCLEOTIDE SEQUENCE [LARGE SCALE GENOMIC DNA]</scope>
    <source>
        <strain evidence="2">cv. TM-1</strain>
    </source>
</reference>
<reference evidence="3" key="2">
    <citation type="submission" date="2025-08" db="UniProtKB">
        <authorList>
            <consortium name="RefSeq"/>
        </authorList>
    </citation>
    <scope>IDENTIFICATION</scope>
</reference>
<dbReference type="PROSITE" id="PS50994">
    <property type="entry name" value="INTEGRASE"/>
    <property type="match status" value="1"/>
</dbReference>
<dbReference type="PANTHER" id="PTHR47266">
    <property type="entry name" value="ENDONUCLEASE-RELATED"/>
    <property type="match status" value="1"/>
</dbReference>
<dbReference type="InterPro" id="IPR036397">
    <property type="entry name" value="RNaseH_sf"/>
</dbReference>
<organism evidence="2 3">
    <name type="scientific">Gossypium hirsutum</name>
    <name type="common">Upland cotton</name>
    <name type="synonym">Gossypium mexicanum</name>
    <dbReference type="NCBI Taxonomy" id="3635"/>
    <lineage>
        <taxon>Eukaryota</taxon>
        <taxon>Viridiplantae</taxon>
        <taxon>Streptophyta</taxon>
        <taxon>Embryophyta</taxon>
        <taxon>Tracheophyta</taxon>
        <taxon>Spermatophyta</taxon>
        <taxon>Magnoliopsida</taxon>
        <taxon>eudicotyledons</taxon>
        <taxon>Gunneridae</taxon>
        <taxon>Pentapetalae</taxon>
        <taxon>rosids</taxon>
        <taxon>malvids</taxon>
        <taxon>Malvales</taxon>
        <taxon>Malvaceae</taxon>
        <taxon>Malvoideae</taxon>
        <taxon>Gossypium</taxon>
    </lineage>
</organism>
<protein>
    <recommendedName>
        <fullName evidence="1">Integrase catalytic domain-containing protein</fullName>
    </recommendedName>
</protein>
<dbReference type="RefSeq" id="XP_016755283.1">
    <property type="nucleotide sequence ID" value="XM_016899794.1"/>
</dbReference>
<dbReference type="GO" id="GO:0015074">
    <property type="term" value="P:DNA integration"/>
    <property type="evidence" value="ECO:0007669"/>
    <property type="project" value="InterPro"/>
</dbReference>
<dbReference type="KEGG" id="ghi:107963228"/>
<dbReference type="InterPro" id="IPR052160">
    <property type="entry name" value="Gypsy_RT_Integrase-like"/>
</dbReference>
<proteinExistence type="predicted"/>
<dbReference type="SUPFAM" id="SSF53098">
    <property type="entry name" value="Ribonuclease H-like"/>
    <property type="match status" value="1"/>
</dbReference>
<dbReference type="Gene3D" id="3.30.420.10">
    <property type="entry name" value="Ribonuclease H-like superfamily/Ribonuclease H"/>
    <property type="match status" value="1"/>
</dbReference>
<dbReference type="GeneID" id="107963228"/>